<dbReference type="Gene3D" id="2.30.42.10">
    <property type="match status" value="2"/>
</dbReference>
<evidence type="ECO:0000256" key="16">
    <source>
        <dbReference type="SAM" id="MobiDB-lite"/>
    </source>
</evidence>
<evidence type="ECO:0000256" key="6">
    <source>
        <dbReference type="ARBA" id="ARBA00022670"/>
    </source>
</evidence>
<evidence type="ECO:0000256" key="14">
    <source>
        <dbReference type="PIRSR" id="PIRSR611782-1"/>
    </source>
</evidence>
<evidence type="ECO:0000256" key="13">
    <source>
        <dbReference type="ARBA" id="ARBA00032850"/>
    </source>
</evidence>
<dbReference type="SMART" id="SM00228">
    <property type="entry name" value="PDZ"/>
    <property type="match status" value="2"/>
</dbReference>
<dbReference type="InterPro" id="IPR009003">
    <property type="entry name" value="Peptidase_S1_PA"/>
</dbReference>
<dbReference type="EC" id="3.4.21.107" evidence="4"/>
<evidence type="ECO:0000256" key="11">
    <source>
        <dbReference type="ARBA" id="ARBA00022825"/>
    </source>
</evidence>
<dbReference type="SUPFAM" id="SSF50156">
    <property type="entry name" value="PDZ domain-like"/>
    <property type="match status" value="2"/>
</dbReference>
<sequence>MLRTSDKPTRSRVKALLLGSVFALALGGIVAGETAFIFDNTAQAQNLSQPQSQPVFSFADMVQRVQPAVVSIRVKTDETVGRGDSDNDGLPPGLTPDSPFYDFFKRFGMPGMPGNRNGSPQHRYGLAQGSGFFISADGYVVTNNHVVENATDVKVVTDDGTEHVAKVIGTDPKTDLALVKVTDGGDFPHVSFAVNESRVGDWVVAVGNPFGLGGTVTAGIISARGRDIGAGPYDDFLQIDAPINKGNSGGPAFNAGGEVIGVNTAIYSPSGGSVGIGFAIPAHTAQQVVASLMDNGKVVRGWLGVQIQPVTDEIASSIGLDKARGALVTEPQDDSPASKAGIKAGDTILSVNGQQVEDAKDLARKIAAFPPKTVVDVTLWRDGKEQTVKVDLGELPNDQVASSTSSDSGSDQHTSLGDYGLTLAPATTVGAGDSGAVITDVDPNGKASDRGLRQGDVILEAGGQTIDGPRDVSKAISTAEKAGKKAILLRVKSGDSVRFLALPLGK</sequence>
<organism evidence="18">
    <name type="scientific">uncultured Pleomorphomonas sp</name>
    <dbReference type="NCBI Taxonomy" id="442121"/>
    <lineage>
        <taxon>Bacteria</taxon>
        <taxon>Pseudomonadati</taxon>
        <taxon>Pseudomonadota</taxon>
        <taxon>Alphaproteobacteria</taxon>
        <taxon>Hyphomicrobiales</taxon>
        <taxon>Pleomorphomonadaceae</taxon>
        <taxon>Pleomorphomonas</taxon>
        <taxon>environmental samples</taxon>
    </lineage>
</organism>
<reference evidence="18" key="1">
    <citation type="submission" date="2016-08" db="EMBL/GenBank/DDBJ databases">
        <authorList>
            <person name="Seilhamer J.J."/>
        </authorList>
    </citation>
    <scope>NUCLEOTIDE SEQUENCE</scope>
    <source>
        <strain evidence="18">86</strain>
    </source>
</reference>
<evidence type="ECO:0000256" key="4">
    <source>
        <dbReference type="ARBA" id="ARBA00013035"/>
    </source>
</evidence>
<dbReference type="FunFam" id="2.40.10.120:FF:000007">
    <property type="entry name" value="Periplasmic serine endoprotease DegP-like"/>
    <property type="match status" value="1"/>
</dbReference>
<evidence type="ECO:0000256" key="2">
    <source>
        <dbReference type="ARBA" id="ARBA00004418"/>
    </source>
</evidence>
<evidence type="ECO:0000256" key="12">
    <source>
        <dbReference type="ARBA" id="ARBA00023016"/>
    </source>
</evidence>
<feature type="active site" description="Charge relay system" evidence="14">
    <location>
        <position position="145"/>
    </location>
</feature>
<evidence type="ECO:0000256" key="5">
    <source>
        <dbReference type="ARBA" id="ARBA00013958"/>
    </source>
</evidence>
<dbReference type="Pfam" id="PF13180">
    <property type="entry name" value="PDZ_2"/>
    <property type="match status" value="2"/>
</dbReference>
<dbReference type="Pfam" id="PF13365">
    <property type="entry name" value="Trypsin_2"/>
    <property type="match status" value="1"/>
</dbReference>
<feature type="active site" description="Charge relay system" evidence="14">
    <location>
        <position position="175"/>
    </location>
</feature>
<comment type="subcellular location">
    <subcellularLocation>
        <location evidence="2">Periplasm</location>
    </subcellularLocation>
</comment>
<keyword evidence="11" id="KW-0720">Serine protease</keyword>
<feature type="domain" description="PDZ" evidence="17">
    <location>
        <begin position="292"/>
        <end position="358"/>
    </location>
</feature>
<keyword evidence="7" id="KW-0732">Signal</keyword>
<evidence type="ECO:0000313" key="18">
    <source>
        <dbReference type="EMBL" id="SCM75554.1"/>
    </source>
</evidence>
<dbReference type="InterPro" id="IPR001478">
    <property type="entry name" value="PDZ"/>
</dbReference>
<dbReference type="RefSeq" id="WP_288195925.1">
    <property type="nucleotide sequence ID" value="NZ_LT608334.1"/>
</dbReference>
<dbReference type="Gene3D" id="2.40.10.120">
    <property type="match status" value="1"/>
</dbReference>
<keyword evidence="10 18" id="KW-0378">Hydrolase</keyword>
<proteinExistence type="inferred from homology"/>
<evidence type="ECO:0000256" key="9">
    <source>
        <dbReference type="ARBA" id="ARBA00022764"/>
    </source>
</evidence>
<feature type="active site" description="Charge relay system" evidence="14">
    <location>
        <position position="248"/>
    </location>
</feature>
<gene>
    <name evidence="18" type="primary">htrA</name>
    <name evidence="18" type="ORF">KL86PLE_30001</name>
</gene>
<dbReference type="CDD" id="cd10839">
    <property type="entry name" value="cpPDZ1_DegP-like"/>
    <property type="match status" value="1"/>
</dbReference>
<dbReference type="SUPFAM" id="SSF50494">
    <property type="entry name" value="Trypsin-like serine proteases"/>
    <property type="match status" value="1"/>
</dbReference>
<comment type="catalytic activity">
    <reaction evidence="1">
        <text>Acts on substrates that are at least partially unfolded. The cleavage site P1 residue is normally between a pair of hydrophobic residues, such as Val-|-Val.</text>
        <dbReference type="EC" id="3.4.21.107"/>
    </reaction>
</comment>
<dbReference type="EMBL" id="FMJD01000007">
    <property type="protein sequence ID" value="SCM75554.1"/>
    <property type="molecule type" value="Genomic_DNA"/>
</dbReference>
<dbReference type="InterPro" id="IPR011782">
    <property type="entry name" value="Pept_S1C_Do"/>
</dbReference>
<dbReference type="PANTHER" id="PTHR22939">
    <property type="entry name" value="SERINE PROTEASE FAMILY S1C HTRA-RELATED"/>
    <property type="match status" value="1"/>
</dbReference>
<feature type="domain" description="PDZ" evidence="17">
    <location>
        <begin position="417"/>
        <end position="468"/>
    </location>
</feature>
<feature type="binding site" evidence="15">
    <location>
        <position position="175"/>
    </location>
    <ligand>
        <name>substrate</name>
    </ligand>
</feature>
<keyword evidence="12" id="KW-0346">Stress response</keyword>
<evidence type="ECO:0000256" key="3">
    <source>
        <dbReference type="ARBA" id="ARBA00010541"/>
    </source>
</evidence>
<dbReference type="PANTHER" id="PTHR22939:SF130">
    <property type="entry name" value="PERIPLASMIC SERINE ENDOPROTEASE DEGP-LIKE-RELATED"/>
    <property type="match status" value="1"/>
</dbReference>
<dbReference type="FunFam" id="2.30.42.10:FF:000037">
    <property type="entry name" value="Periplasmic serine endoprotease DegP-like"/>
    <property type="match status" value="1"/>
</dbReference>
<evidence type="ECO:0000256" key="7">
    <source>
        <dbReference type="ARBA" id="ARBA00022729"/>
    </source>
</evidence>
<feature type="region of interest" description="Disordered" evidence="16">
    <location>
        <begin position="392"/>
        <end position="419"/>
    </location>
</feature>
<keyword evidence="9" id="KW-0574">Periplasm</keyword>
<dbReference type="AlphaFoldDB" id="A0A212LDA3"/>
<evidence type="ECO:0000256" key="8">
    <source>
        <dbReference type="ARBA" id="ARBA00022737"/>
    </source>
</evidence>
<dbReference type="GO" id="GO:0004252">
    <property type="term" value="F:serine-type endopeptidase activity"/>
    <property type="evidence" value="ECO:0007669"/>
    <property type="project" value="InterPro"/>
</dbReference>
<evidence type="ECO:0000256" key="10">
    <source>
        <dbReference type="ARBA" id="ARBA00022801"/>
    </source>
</evidence>
<evidence type="ECO:0000256" key="1">
    <source>
        <dbReference type="ARBA" id="ARBA00001772"/>
    </source>
</evidence>
<name>A0A212LDA3_9HYPH</name>
<dbReference type="GO" id="GO:0006508">
    <property type="term" value="P:proteolysis"/>
    <property type="evidence" value="ECO:0007669"/>
    <property type="project" value="UniProtKB-KW"/>
</dbReference>
<accession>A0A212LDA3</accession>
<protein>
    <recommendedName>
        <fullName evidence="5">Probable periplasmic serine endoprotease DegP-like</fullName>
        <ecNumber evidence="4">3.4.21.107</ecNumber>
    </recommendedName>
    <alternativeName>
        <fullName evidence="13">Protease Do</fullName>
    </alternativeName>
</protein>
<dbReference type="InterPro" id="IPR001940">
    <property type="entry name" value="Peptidase_S1C"/>
</dbReference>
<keyword evidence="6 18" id="KW-0645">Protease</keyword>
<feature type="binding site" evidence="15">
    <location>
        <position position="145"/>
    </location>
    <ligand>
        <name>substrate</name>
    </ligand>
</feature>
<dbReference type="InterPro" id="IPR036034">
    <property type="entry name" value="PDZ_sf"/>
</dbReference>
<evidence type="ECO:0000256" key="15">
    <source>
        <dbReference type="PIRSR" id="PIRSR611782-2"/>
    </source>
</evidence>
<evidence type="ECO:0000259" key="17">
    <source>
        <dbReference type="PROSITE" id="PS50106"/>
    </source>
</evidence>
<dbReference type="NCBIfam" id="TIGR02037">
    <property type="entry name" value="degP_htrA_DO"/>
    <property type="match status" value="1"/>
</dbReference>
<comment type="similarity">
    <text evidence="3">Belongs to the peptidase S1C family.</text>
</comment>
<feature type="binding site" evidence="15">
    <location>
        <begin position="246"/>
        <end position="248"/>
    </location>
    <ligand>
        <name>substrate</name>
    </ligand>
</feature>
<feature type="compositionally biased region" description="Low complexity" evidence="16">
    <location>
        <begin position="402"/>
        <end position="415"/>
    </location>
</feature>
<keyword evidence="8" id="KW-0677">Repeat</keyword>
<dbReference type="GO" id="GO:0042597">
    <property type="term" value="C:periplasmic space"/>
    <property type="evidence" value="ECO:0007669"/>
    <property type="project" value="UniProtKB-SubCell"/>
</dbReference>
<dbReference type="PRINTS" id="PR00834">
    <property type="entry name" value="PROTEASES2C"/>
</dbReference>
<dbReference type="PROSITE" id="PS50106">
    <property type="entry name" value="PDZ"/>
    <property type="match status" value="2"/>
</dbReference>